<keyword evidence="3" id="KW-1185">Reference proteome</keyword>
<reference evidence="2" key="1">
    <citation type="submission" date="2022-04" db="EMBL/GenBank/DDBJ databases">
        <title>Carnegiea gigantea Genome sequencing and assembly v2.</title>
        <authorList>
            <person name="Copetti D."/>
            <person name="Sanderson M.J."/>
            <person name="Burquez A."/>
            <person name="Wojciechowski M.F."/>
        </authorList>
    </citation>
    <scope>NUCLEOTIDE SEQUENCE</scope>
    <source>
        <strain evidence="2">SGP5-SGP5p</strain>
        <tissue evidence="2">Aerial part</tissue>
    </source>
</reference>
<evidence type="ECO:0000313" key="3">
    <source>
        <dbReference type="Proteomes" id="UP001153076"/>
    </source>
</evidence>
<proteinExistence type="predicted"/>
<organism evidence="2 3">
    <name type="scientific">Carnegiea gigantea</name>
    <dbReference type="NCBI Taxonomy" id="171969"/>
    <lineage>
        <taxon>Eukaryota</taxon>
        <taxon>Viridiplantae</taxon>
        <taxon>Streptophyta</taxon>
        <taxon>Embryophyta</taxon>
        <taxon>Tracheophyta</taxon>
        <taxon>Spermatophyta</taxon>
        <taxon>Magnoliopsida</taxon>
        <taxon>eudicotyledons</taxon>
        <taxon>Gunneridae</taxon>
        <taxon>Pentapetalae</taxon>
        <taxon>Caryophyllales</taxon>
        <taxon>Cactineae</taxon>
        <taxon>Cactaceae</taxon>
        <taxon>Cactoideae</taxon>
        <taxon>Echinocereeae</taxon>
        <taxon>Carnegiea</taxon>
    </lineage>
</organism>
<dbReference type="EMBL" id="JAKOGI010000992">
    <property type="protein sequence ID" value="KAJ8428587.1"/>
    <property type="molecule type" value="Genomic_DNA"/>
</dbReference>
<dbReference type="AlphaFoldDB" id="A0A9Q1JPG0"/>
<name>A0A9Q1JPG0_9CARY</name>
<accession>A0A9Q1JPG0</accession>
<evidence type="ECO:0000313" key="2">
    <source>
        <dbReference type="EMBL" id="KAJ8428587.1"/>
    </source>
</evidence>
<protein>
    <submittedName>
        <fullName evidence="2">Uncharacterized protein</fullName>
    </submittedName>
</protein>
<gene>
    <name evidence="2" type="ORF">Cgig2_031381</name>
</gene>
<sequence>MGEYALSEVIWRFLFRSLDDFQLKLLGPVNEVQLNSCAILVQVDIYVFGIGGIAKWDAMDNGDHYDACKLLAGINEEEKEKHKAVEIKAECLMCCVRDLEGRLKKYEDIPTTDKANGGDIDREGGQMVVMEKATINDVEGNIGDEGNKGARELGSGCVEDQHHDD</sequence>
<comment type="caution">
    <text evidence="2">The sequence shown here is derived from an EMBL/GenBank/DDBJ whole genome shotgun (WGS) entry which is preliminary data.</text>
</comment>
<evidence type="ECO:0000256" key="1">
    <source>
        <dbReference type="SAM" id="MobiDB-lite"/>
    </source>
</evidence>
<feature type="region of interest" description="Disordered" evidence="1">
    <location>
        <begin position="139"/>
        <end position="165"/>
    </location>
</feature>
<dbReference type="Proteomes" id="UP001153076">
    <property type="component" value="Unassembled WGS sequence"/>
</dbReference>